<accession>A0ABW8Y2H7</accession>
<evidence type="ECO:0008006" key="3">
    <source>
        <dbReference type="Google" id="ProtNLM"/>
    </source>
</evidence>
<comment type="caution">
    <text evidence="1">The sequence shown here is derived from an EMBL/GenBank/DDBJ whole genome shotgun (WGS) entry which is preliminary data.</text>
</comment>
<gene>
    <name evidence="1" type="ORF">ABS765_05965</name>
</gene>
<organism evidence="1 2">
    <name type="scientific">Chryseobacterium terrae</name>
    <dbReference type="NCBI Taxonomy" id="3163299"/>
    <lineage>
        <taxon>Bacteria</taxon>
        <taxon>Pseudomonadati</taxon>
        <taxon>Bacteroidota</taxon>
        <taxon>Flavobacteriia</taxon>
        <taxon>Flavobacteriales</taxon>
        <taxon>Weeksellaceae</taxon>
        <taxon>Chryseobacterium group</taxon>
        <taxon>Chryseobacterium</taxon>
    </lineage>
</organism>
<protein>
    <recommendedName>
        <fullName evidence="3">WG containing repeat-containing protein</fullName>
    </recommendedName>
</protein>
<proteinExistence type="predicted"/>
<dbReference type="RefSeq" id="WP_408088541.1">
    <property type="nucleotide sequence ID" value="NZ_JBELPY010000002.1"/>
</dbReference>
<dbReference type="PROSITE" id="PS51257">
    <property type="entry name" value="PROKAR_LIPOPROTEIN"/>
    <property type="match status" value="1"/>
</dbReference>
<sequence length="320" mass="37030">MKTFKVKSRILWIFLLFVSCKIFSQEQDYIPFRKGKLWGLCDSYKRIQVQPEYYSLSFYDASVGGFHAEKNGKFGIIDQNAIQIMPFISEGKPITTVGEDYIVFDGFDFYSYSRKTKVRMNRLIPNPPPPIQDRGFAQKGNVQYDDQLKRASLDDEDLQMIEPFDNDTYQISYKKYCLEIASGKELIGIYVPKLKKIFKDTPEIAYVDTQFYNGKIYILTTDSSELFGMVDENLHDIYPIKYASINLMNGSNTVILSEPDPANPNQLIFQTILPTNKILEGEFYPEGQILRKGYPFQLYYKMINGQKNYAGEDGTLFYEG</sequence>
<evidence type="ECO:0000313" key="2">
    <source>
        <dbReference type="Proteomes" id="UP001629058"/>
    </source>
</evidence>
<evidence type="ECO:0000313" key="1">
    <source>
        <dbReference type="EMBL" id="MFL9833570.1"/>
    </source>
</evidence>
<keyword evidence="2" id="KW-1185">Reference proteome</keyword>
<dbReference type="EMBL" id="JBELPY010000002">
    <property type="protein sequence ID" value="MFL9833570.1"/>
    <property type="molecule type" value="Genomic_DNA"/>
</dbReference>
<dbReference type="Proteomes" id="UP001629058">
    <property type="component" value="Unassembled WGS sequence"/>
</dbReference>
<reference evidence="1 2" key="1">
    <citation type="submission" date="2024-06" db="EMBL/GenBank/DDBJ databases">
        <authorList>
            <person name="Kaempfer P."/>
            <person name="Viver T."/>
        </authorList>
    </citation>
    <scope>NUCLEOTIDE SEQUENCE [LARGE SCALE GENOMIC DNA]</scope>
    <source>
        <strain evidence="1 2">ST-37</strain>
    </source>
</reference>
<name>A0ABW8Y2H7_9FLAO</name>